<dbReference type="EMBL" id="SMMG02000002">
    <property type="protein sequence ID" value="KAA3482139.1"/>
    <property type="molecule type" value="Genomic_DNA"/>
</dbReference>
<dbReference type="OrthoDB" id="1862127at2759"/>
<dbReference type="PANTHER" id="PTHR31170">
    <property type="entry name" value="BNAC04G53230D PROTEIN"/>
    <property type="match status" value="1"/>
</dbReference>
<evidence type="ECO:0000313" key="1">
    <source>
        <dbReference type="EMBL" id="KAA3482139.1"/>
    </source>
</evidence>
<accession>A0A5B6WJY0</accession>
<reference evidence="2" key="1">
    <citation type="journal article" date="2019" name="Plant Biotechnol. J.">
        <title>Genome sequencing of the Australian wild diploid species Gossypium australe highlights disease resistance and delayed gland morphogenesis.</title>
        <authorList>
            <person name="Cai Y."/>
            <person name="Cai X."/>
            <person name="Wang Q."/>
            <person name="Wang P."/>
            <person name="Zhang Y."/>
            <person name="Cai C."/>
            <person name="Xu Y."/>
            <person name="Wang K."/>
            <person name="Zhou Z."/>
            <person name="Wang C."/>
            <person name="Geng S."/>
            <person name="Li B."/>
            <person name="Dong Q."/>
            <person name="Hou Y."/>
            <person name="Wang H."/>
            <person name="Ai P."/>
            <person name="Liu Z."/>
            <person name="Yi F."/>
            <person name="Sun M."/>
            <person name="An G."/>
            <person name="Cheng J."/>
            <person name="Zhang Y."/>
            <person name="Shi Q."/>
            <person name="Xie Y."/>
            <person name="Shi X."/>
            <person name="Chang Y."/>
            <person name="Huang F."/>
            <person name="Chen Y."/>
            <person name="Hong S."/>
            <person name="Mi L."/>
            <person name="Sun Q."/>
            <person name="Zhang L."/>
            <person name="Zhou B."/>
            <person name="Peng R."/>
            <person name="Zhang X."/>
            <person name="Liu F."/>
        </authorList>
    </citation>
    <scope>NUCLEOTIDE SEQUENCE [LARGE SCALE GENOMIC DNA]</scope>
    <source>
        <strain evidence="2">cv. PA1801</strain>
    </source>
</reference>
<name>A0A5B6WJY0_9ROSI</name>
<dbReference type="Pfam" id="PF03140">
    <property type="entry name" value="DUF247"/>
    <property type="match status" value="2"/>
</dbReference>
<organism evidence="1 2">
    <name type="scientific">Gossypium australe</name>
    <dbReference type="NCBI Taxonomy" id="47621"/>
    <lineage>
        <taxon>Eukaryota</taxon>
        <taxon>Viridiplantae</taxon>
        <taxon>Streptophyta</taxon>
        <taxon>Embryophyta</taxon>
        <taxon>Tracheophyta</taxon>
        <taxon>Spermatophyta</taxon>
        <taxon>Magnoliopsida</taxon>
        <taxon>eudicotyledons</taxon>
        <taxon>Gunneridae</taxon>
        <taxon>Pentapetalae</taxon>
        <taxon>rosids</taxon>
        <taxon>malvids</taxon>
        <taxon>Malvales</taxon>
        <taxon>Malvaceae</taxon>
        <taxon>Malvoideae</taxon>
        <taxon>Gossypium</taxon>
    </lineage>
</organism>
<protein>
    <submittedName>
        <fullName evidence="1">UPF0481 protein</fullName>
    </submittedName>
</protein>
<evidence type="ECO:0000313" key="2">
    <source>
        <dbReference type="Proteomes" id="UP000325315"/>
    </source>
</evidence>
<gene>
    <name evidence="1" type="ORF">EPI10_004407</name>
</gene>
<proteinExistence type="predicted"/>
<dbReference type="Proteomes" id="UP000325315">
    <property type="component" value="Unassembled WGS sequence"/>
</dbReference>
<dbReference type="InterPro" id="IPR004158">
    <property type="entry name" value="DUF247_pln"/>
</dbReference>
<dbReference type="AlphaFoldDB" id="A0A5B6WJY0"/>
<comment type="caution">
    <text evidence="1">The sequence shown here is derived from an EMBL/GenBank/DDBJ whole genome shotgun (WGS) entry which is preliminary data.</text>
</comment>
<sequence length="386" mass="44340">MRNCSLTRLLLHKTSRTFHDTGKAWNQQHLSKWKATLKEELAVTVPNDRENACIYRVPVNMREVQPDAYAPTIISIGPYHLGQERLQAMEELKWKFFHRLFRPKQANGVELDPAMKAMEDLEQDARRCYRDNAEQHSKDKFKLFELTKRSDESSTCLEQLALCFFNPLLQSQRDVRAVNAQGIQNTLHFLDLFRQSILPFPINLSQGLKTSKSSDSSNAAEEGIDMVRSTTELMEAGVVIEKAVNCPPLDVSSEGRWLKVPPLYIDDHKGTLFRNMVAYEQCHPKCKPYVTSYLFFFDGLINSAEDVGFLHHKGVLHHCLGSNKEVAKLVNGLCKEIAMDGRESYLYKVVHDMNTYCNGSYAWFRAGLIVFKFESEWELDPLLEKP</sequence>
<dbReference type="PANTHER" id="PTHR31170:SF21">
    <property type="match status" value="1"/>
</dbReference>
<keyword evidence="2" id="KW-1185">Reference proteome</keyword>